<proteinExistence type="predicted"/>
<dbReference type="AlphaFoldDB" id="A0A923PLD8"/>
<dbReference type="SUPFAM" id="SSF109854">
    <property type="entry name" value="DinB/YfiT-like putative metalloenzymes"/>
    <property type="match status" value="1"/>
</dbReference>
<evidence type="ECO:0000259" key="1">
    <source>
        <dbReference type="Pfam" id="PF12867"/>
    </source>
</evidence>
<keyword evidence="3" id="KW-1185">Reference proteome</keyword>
<dbReference type="Gene3D" id="1.20.120.450">
    <property type="entry name" value="dinb family like domain"/>
    <property type="match status" value="1"/>
</dbReference>
<reference evidence="2" key="1">
    <citation type="submission" date="2020-08" db="EMBL/GenBank/DDBJ databases">
        <title>Lewinella bacteria from marine environments.</title>
        <authorList>
            <person name="Zhong Y."/>
        </authorList>
    </citation>
    <scope>NUCLEOTIDE SEQUENCE</scope>
    <source>
        <strain evidence="2">KCTC 42187</strain>
    </source>
</reference>
<evidence type="ECO:0000313" key="2">
    <source>
        <dbReference type="EMBL" id="MBC6992632.1"/>
    </source>
</evidence>
<protein>
    <submittedName>
        <fullName evidence="2">DinB family protein</fullName>
    </submittedName>
</protein>
<comment type="caution">
    <text evidence="2">The sequence shown here is derived from an EMBL/GenBank/DDBJ whole genome shotgun (WGS) entry which is preliminary data.</text>
</comment>
<feature type="domain" description="DinB-like" evidence="1">
    <location>
        <begin position="12"/>
        <end position="148"/>
    </location>
</feature>
<dbReference type="Proteomes" id="UP000650081">
    <property type="component" value="Unassembled WGS sequence"/>
</dbReference>
<dbReference type="RefSeq" id="WP_187464771.1">
    <property type="nucleotide sequence ID" value="NZ_JACSIT010000034.1"/>
</dbReference>
<dbReference type="InterPro" id="IPR024775">
    <property type="entry name" value="DinB-like"/>
</dbReference>
<organism evidence="2 3">
    <name type="scientific">Neolewinella lacunae</name>
    <dbReference type="NCBI Taxonomy" id="1517758"/>
    <lineage>
        <taxon>Bacteria</taxon>
        <taxon>Pseudomonadati</taxon>
        <taxon>Bacteroidota</taxon>
        <taxon>Saprospiria</taxon>
        <taxon>Saprospirales</taxon>
        <taxon>Lewinellaceae</taxon>
        <taxon>Neolewinella</taxon>
    </lineage>
</organism>
<accession>A0A923PLD8</accession>
<name>A0A923PLD8_9BACT</name>
<dbReference type="EMBL" id="JACSIT010000034">
    <property type="protein sequence ID" value="MBC6992632.1"/>
    <property type="molecule type" value="Genomic_DNA"/>
</dbReference>
<gene>
    <name evidence="2" type="ORF">H9S92_00505</name>
</gene>
<evidence type="ECO:0000313" key="3">
    <source>
        <dbReference type="Proteomes" id="UP000650081"/>
    </source>
</evidence>
<dbReference type="InterPro" id="IPR034660">
    <property type="entry name" value="DinB/YfiT-like"/>
</dbReference>
<sequence length="155" mass="17436">MNEQRQMTLAMLRATRNNILGIYNSYDYDHLNSIPAGLSNNLLWNAGHVMVTLDLLTYGLAGLPLPSDPGLVARYRKGSRPDGQEPESDYGLIGESLLHRVDRLEEDLQSLDFSNFKVYTTSFGVTLHNIDEALTFNNMHEAMHLGTMLALRKLL</sequence>
<dbReference type="Pfam" id="PF12867">
    <property type="entry name" value="DinB_2"/>
    <property type="match status" value="1"/>
</dbReference>